<proteinExistence type="evidence at protein level"/>
<dbReference type="CDD" id="cd08896">
    <property type="entry name" value="SRPBCC_CalC_Aha1-like_3"/>
    <property type="match status" value="1"/>
</dbReference>
<dbReference type="Pfam" id="PF08327">
    <property type="entry name" value="AHSA1"/>
    <property type="match status" value="1"/>
</dbReference>
<protein>
    <recommendedName>
        <fullName evidence="2">Activator of Hsp90 ATPase homologue 1/2-like C-terminal domain-containing protein</fullName>
    </recommendedName>
</protein>
<evidence type="ECO:0000313" key="4">
    <source>
        <dbReference type="Proteomes" id="UP000001416"/>
    </source>
</evidence>
<dbReference type="InterPro" id="IPR013538">
    <property type="entry name" value="ASHA1/2-like_C"/>
</dbReference>
<dbReference type="KEGG" id="neu:NE0264"/>
<dbReference type="AlphaFoldDB" id="Q82XK1"/>
<dbReference type="OrthoDB" id="9805228at2"/>
<dbReference type="PDB" id="1XFS">
    <property type="method" value="X-ray"/>
    <property type="resolution" value="1.70 A"/>
    <property type="chains" value="A/B=1-170"/>
</dbReference>
<dbReference type="PDBsum" id="1XFS"/>
<dbReference type="Proteomes" id="UP000001416">
    <property type="component" value="Chromosome"/>
</dbReference>
<dbReference type="InterPro" id="IPR023393">
    <property type="entry name" value="START-like_dom_sf"/>
</dbReference>
<dbReference type="eggNOG" id="COG3832">
    <property type="taxonomic scope" value="Bacteria"/>
</dbReference>
<dbReference type="PhylomeDB" id="Q82XK1"/>
<dbReference type="GeneID" id="87103472"/>
<evidence type="ECO:0007829" key="5">
    <source>
        <dbReference type="PDB" id="1XFS"/>
    </source>
</evidence>
<dbReference type="RefSeq" id="WP_011110903.1">
    <property type="nucleotide sequence ID" value="NC_004757.1"/>
</dbReference>
<gene>
    <name evidence="3" type="ordered locus">NE0264</name>
</gene>
<accession>Q82XK1</accession>
<dbReference type="SUPFAM" id="SSF55961">
    <property type="entry name" value="Bet v1-like"/>
    <property type="match status" value="1"/>
</dbReference>
<comment type="similarity">
    <text evidence="1">Belongs to the AHA1 family.</text>
</comment>
<evidence type="ECO:0000256" key="1">
    <source>
        <dbReference type="ARBA" id="ARBA00006817"/>
    </source>
</evidence>
<reference evidence="5" key="2">
    <citation type="submission" date="2004-09" db="PDB data bank">
        <title>Crystal Structure of the hypothetical Protein from Nitrosomonas europaea, NESG Target NeR5.</title>
        <authorList>
            <person name="Forouhar F."/>
            <person name="Abashidze M."/>
            <person name="Vorobiev S.M."/>
            <person name="Ciano M."/>
            <person name="Ma L.-C."/>
            <person name="Shastry R."/>
            <person name="Acton T.B."/>
            <person name="Montelione G.T."/>
            <person name="Tong L."/>
            <person name="Hunt J.F."/>
        </authorList>
    </citation>
    <scope>X-RAY CRYSTALLOGRAPHY (1.70 ANGSTROMS)</scope>
</reference>
<name>Q82XK1_NITEU</name>
<dbReference type="HOGENOM" id="CLU_108923_6_1_4"/>
<dbReference type="EMBL" id="AL954747">
    <property type="protein sequence ID" value="CAD84175.1"/>
    <property type="molecule type" value="Genomic_DNA"/>
</dbReference>
<keyword evidence="4" id="KW-1185">Reference proteome</keyword>
<reference evidence="3 4" key="1">
    <citation type="journal article" date="2003" name="J. Bacteriol.">
        <title>Complete genome sequence of the ammonia-oxidizing bacterium and obligate chemolithoautotroph Nitrosomonas europaea.</title>
        <authorList>
            <person name="Chain P."/>
            <person name="Lamerdin J."/>
            <person name="Larimer F."/>
            <person name="Regala W."/>
            <person name="Land M."/>
            <person name="Hauser L."/>
            <person name="Hooper A."/>
            <person name="Klotz M."/>
            <person name="Norton J."/>
            <person name="Sayavedra-Soto L."/>
            <person name="Arciero D."/>
            <person name="Hommes N."/>
            <person name="Whittaker M."/>
            <person name="Arp D."/>
        </authorList>
    </citation>
    <scope>NUCLEOTIDE SEQUENCE [LARGE SCALE GENOMIC DNA]</scope>
    <source>
        <strain evidence="4">ATCC 19718 / CIP 103999 / KCTC 2705 / NBRC 14298</strain>
    </source>
</reference>
<dbReference type="STRING" id="228410.NE0264"/>
<dbReference type="EvolutionaryTrace" id="Q82XK1"/>
<evidence type="ECO:0000313" key="3">
    <source>
        <dbReference type="EMBL" id="CAD84175.1"/>
    </source>
</evidence>
<dbReference type="SMR" id="Q82XK1"/>
<sequence length="170" mass="19282">MSTTPIDAELDLMLKRELAVPVNLVWRGLTEPELLKKWFVPKPWSISDCRVDLRPGGEFYTVMQDPEGNKFPNSGCFLEVTDEKRLIWTSALVKNYRPAVPATTSDKECAHIVMTAVIELQPTSSGTRYTACAMHNTPGQRKLHEEMGFHEGWGTTITQLEELLKQEKAY</sequence>
<organism evidence="3 4">
    <name type="scientific">Nitrosomonas europaea (strain ATCC 19718 / CIP 103999 / KCTC 2705 / NBRC 14298)</name>
    <dbReference type="NCBI Taxonomy" id="228410"/>
    <lineage>
        <taxon>Bacteria</taxon>
        <taxon>Pseudomonadati</taxon>
        <taxon>Pseudomonadota</taxon>
        <taxon>Betaproteobacteria</taxon>
        <taxon>Nitrosomonadales</taxon>
        <taxon>Nitrosomonadaceae</taxon>
        <taxon>Nitrosomonas</taxon>
    </lineage>
</organism>
<feature type="domain" description="Activator of Hsp90 ATPase homologue 1/2-like C-terminal" evidence="2">
    <location>
        <begin position="20"/>
        <end position="165"/>
    </location>
</feature>
<dbReference type="Gene3D" id="3.30.530.20">
    <property type="match status" value="1"/>
</dbReference>
<keyword evidence="5" id="KW-0002">3D-structure</keyword>
<evidence type="ECO:0000259" key="2">
    <source>
        <dbReference type="Pfam" id="PF08327"/>
    </source>
</evidence>